<dbReference type="EMBL" id="CP051428">
    <property type="protein sequence ID" value="QJC53425.1"/>
    <property type="molecule type" value="Genomic_DNA"/>
</dbReference>
<dbReference type="SUPFAM" id="SSF50475">
    <property type="entry name" value="FMN-binding split barrel"/>
    <property type="match status" value="1"/>
</dbReference>
<gene>
    <name evidence="2" type="ORF">HGI30_18865</name>
</gene>
<protein>
    <submittedName>
        <fullName evidence="2">Pyridoxamine 5'-phosphate oxidase family protein</fullName>
    </submittedName>
</protein>
<dbReference type="InterPro" id="IPR052917">
    <property type="entry name" value="Stress-Dev_Protein"/>
</dbReference>
<reference evidence="2 3" key="1">
    <citation type="submission" date="2020-04" db="EMBL/GenBank/DDBJ databases">
        <title>Novel Paenibacillus strain UniB2 isolated from commercial digestive syrup.</title>
        <authorList>
            <person name="Thorat V."/>
            <person name="Kirdat K."/>
            <person name="Tiwarekar B."/>
            <person name="Yadav A."/>
        </authorList>
    </citation>
    <scope>NUCLEOTIDE SEQUENCE [LARGE SCALE GENOMIC DNA]</scope>
    <source>
        <strain evidence="2 3">UniB2</strain>
    </source>
</reference>
<dbReference type="KEGG" id="palr:HGI30_18865"/>
<evidence type="ECO:0000313" key="3">
    <source>
        <dbReference type="Proteomes" id="UP000502136"/>
    </source>
</evidence>
<dbReference type="Gene3D" id="2.30.110.10">
    <property type="entry name" value="Electron Transport, Fmn-binding Protein, Chain A"/>
    <property type="match status" value="1"/>
</dbReference>
<sequence>MATELSREELEEKIAARLQKEKYGVLSTVEEDRPRSRYMSIFHDGLTVLLLADRRSWKVDQLEANPHANLLMGLEGHMWPKDIVDVQGRASIQDDRSVIRDLWESDMNRYWEGPDDPNIVVLKLVPDTIVLTEGHNDEKVWKREG</sequence>
<dbReference type="PANTHER" id="PTHR34818:SF1">
    <property type="entry name" value="PROTEIN BLI-3"/>
    <property type="match status" value="1"/>
</dbReference>
<proteinExistence type="predicted"/>
<feature type="domain" description="Pyridoxamine 5'-phosphate oxidase N-terminal" evidence="1">
    <location>
        <begin position="10"/>
        <end position="129"/>
    </location>
</feature>
<organism evidence="2 3">
    <name type="scientific">Paenibacillus albicereus</name>
    <dbReference type="NCBI Taxonomy" id="2726185"/>
    <lineage>
        <taxon>Bacteria</taxon>
        <taxon>Bacillati</taxon>
        <taxon>Bacillota</taxon>
        <taxon>Bacilli</taxon>
        <taxon>Bacillales</taxon>
        <taxon>Paenibacillaceae</taxon>
        <taxon>Paenibacillus</taxon>
    </lineage>
</organism>
<dbReference type="Pfam" id="PF01243">
    <property type="entry name" value="PNPOx_N"/>
    <property type="match status" value="1"/>
</dbReference>
<dbReference type="InterPro" id="IPR012349">
    <property type="entry name" value="Split_barrel_FMN-bd"/>
</dbReference>
<dbReference type="InterPro" id="IPR011576">
    <property type="entry name" value="Pyridox_Oxase_N"/>
</dbReference>
<accession>A0A6H2H1A7</accession>
<evidence type="ECO:0000259" key="1">
    <source>
        <dbReference type="Pfam" id="PF01243"/>
    </source>
</evidence>
<dbReference type="AlphaFoldDB" id="A0A6H2H1A7"/>
<dbReference type="RefSeq" id="WP_168908963.1">
    <property type="nucleotide sequence ID" value="NZ_CP051428.1"/>
</dbReference>
<keyword evidence="3" id="KW-1185">Reference proteome</keyword>
<name>A0A6H2H1A7_9BACL</name>
<dbReference type="PANTHER" id="PTHR34818">
    <property type="entry name" value="PROTEIN BLI-3"/>
    <property type="match status" value="1"/>
</dbReference>
<evidence type="ECO:0000313" key="2">
    <source>
        <dbReference type="EMBL" id="QJC53425.1"/>
    </source>
</evidence>
<dbReference type="Proteomes" id="UP000502136">
    <property type="component" value="Chromosome"/>
</dbReference>